<dbReference type="Pfam" id="PF11140">
    <property type="entry name" value="DUF2913"/>
    <property type="match status" value="1"/>
</dbReference>
<organism evidence="1 2">
    <name type="scientific">Rahnella perminowiae</name>
    <dbReference type="NCBI Taxonomy" id="2816244"/>
    <lineage>
        <taxon>Bacteria</taxon>
        <taxon>Pseudomonadati</taxon>
        <taxon>Pseudomonadota</taxon>
        <taxon>Gammaproteobacteria</taxon>
        <taxon>Enterobacterales</taxon>
        <taxon>Yersiniaceae</taxon>
        <taxon>Rahnella</taxon>
    </lineage>
</organism>
<dbReference type="Proteomes" id="UP000699865">
    <property type="component" value="Unassembled WGS sequence"/>
</dbReference>
<proteinExistence type="predicted"/>
<dbReference type="InterPro" id="IPR021316">
    <property type="entry name" value="DUF2913"/>
</dbReference>
<evidence type="ECO:0000313" key="2">
    <source>
        <dbReference type="Proteomes" id="UP000699865"/>
    </source>
</evidence>
<reference evidence="1 2" key="1">
    <citation type="submission" date="2021-03" db="EMBL/GenBank/DDBJ databases">
        <title>Five novel Rahnella species.</title>
        <authorList>
            <person name="Brady C."/>
            <person name="Asselin J."/>
            <person name="Beer S."/>
            <person name="Bruberg M.B."/>
            <person name="Crampton B."/>
            <person name="Venter S."/>
            <person name="Arnold D."/>
            <person name="Denman S."/>
        </authorList>
    </citation>
    <scope>NUCLEOTIDE SEQUENCE [LARGE SCALE GENOMIC DNA]</scope>
    <source>
        <strain evidence="1 2">L72c</strain>
    </source>
</reference>
<name>A0ABS6KYU5_9GAMM</name>
<accession>A0ABS6KYU5</accession>
<dbReference type="RefSeq" id="WP_217138099.1">
    <property type="nucleotide sequence ID" value="NZ_JAFMOU010000064.1"/>
</dbReference>
<gene>
    <name evidence="1" type="ORF">J1786_08070</name>
</gene>
<dbReference type="EMBL" id="JAFMOU010000064">
    <property type="protein sequence ID" value="MBU9834766.1"/>
    <property type="molecule type" value="Genomic_DNA"/>
</dbReference>
<comment type="caution">
    <text evidence="1">The sequence shown here is derived from an EMBL/GenBank/DDBJ whole genome shotgun (WGS) entry which is preliminary data.</text>
</comment>
<protein>
    <submittedName>
        <fullName evidence="1">DUF2913 family protein</fullName>
    </submittedName>
</protein>
<sequence length="199" mass="22764">MTIAYETRPTSELSHLAWCALVAVRLAQQEGKAQSQLQQHLFIMQWLMTAQKRRLLPKNVAPDIAWLLAQGKKYGFSANLFNKIDYIYRSSVGELATQSVLFRFTYFIETLKTMGWLDFLVPPKDWENGWKCSETASAVYTPKAQLHPSFDDTGALIKSLPIRFTGDISGIYALMEQCYLSFRQQPELTEFSVFTLESS</sequence>
<keyword evidence="2" id="KW-1185">Reference proteome</keyword>
<evidence type="ECO:0000313" key="1">
    <source>
        <dbReference type="EMBL" id="MBU9834766.1"/>
    </source>
</evidence>